<comment type="caution">
    <text evidence="1">The sequence shown here is derived from an EMBL/GenBank/DDBJ whole genome shotgun (WGS) entry which is preliminary data.</text>
</comment>
<dbReference type="EMBL" id="BARV01027066">
    <property type="protein sequence ID" value="GAI33554.1"/>
    <property type="molecule type" value="Genomic_DNA"/>
</dbReference>
<reference evidence="1" key="1">
    <citation type="journal article" date="2014" name="Front. Microbiol.">
        <title>High frequency of phylogenetically diverse reductive dehalogenase-homologous genes in deep subseafloor sedimentary metagenomes.</title>
        <authorList>
            <person name="Kawai M."/>
            <person name="Futagami T."/>
            <person name="Toyoda A."/>
            <person name="Takaki Y."/>
            <person name="Nishi S."/>
            <person name="Hori S."/>
            <person name="Arai W."/>
            <person name="Tsubouchi T."/>
            <person name="Morono Y."/>
            <person name="Uchiyama I."/>
            <person name="Ito T."/>
            <person name="Fujiyama A."/>
            <person name="Inagaki F."/>
            <person name="Takami H."/>
        </authorList>
    </citation>
    <scope>NUCLEOTIDE SEQUENCE</scope>
    <source>
        <strain evidence="1">Expedition CK06-06</strain>
    </source>
</reference>
<dbReference type="AlphaFoldDB" id="X1PRP8"/>
<sequence length="102" mass="11966">YDRPKNLFKLSDVRRILGKLSKPYVVLPQHAWTVLFSPIDGHFLGYLNEILATGWIDRYRLDDTEVPGMGRPVWWSENWPAELCRAIDGRRAVILVRSEWID</sequence>
<protein>
    <submittedName>
        <fullName evidence="1">Uncharacterized protein</fullName>
    </submittedName>
</protein>
<feature type="non-terminal residue" evidence="1">
    <location>
        <position position="1"/>
    </location>
</feature>
<proteinExistence type="predicted"/>
<accession>X1PRP8</accession>
<evidence type="ECO:0000313" key="1">
    <source>
        <dbReference type="EMBL" id="GAI33554.1"/>
    </source>
</evidence>
<organism evidence="1">
    <name type="scientific">marine sediment metagenome</name>
    <dbReference type="NCBI Taxonomy" id="412755"/>
    <lineage>
        <taxon>unclassified sequences</taxon>
        <taxon>metagenomes</taxon>
        <taxon>ecological metagenomes</taxon>
    </lineage>
</organism>
<gene>
    <name evidence="1" type="ORF">S06H3_43612</name>
</gene>
<name>X1PRP8_9ZZZZ</name>